<feature type="chain" id="PRO_5041227146" evidence="1">
    <location>
        <begin position="26"/>
        <end position="131"/>
    </location>
</feature>
<reference evidence="3" key="1">
    <citation type="journal article" date="2023" name="Front. Microbiol.">
        <title>Ralstonia chuxiongensis sp. nov., Ralstonia mojiangensis sp. nov., and Ralstonia soli sp. nov., isolated from tobacco fields, are three novel species in the family Burkholderiaceae.</title>
        <authorList>
            <person name="Lu C.H."/>
            <person name="Zhang Y.Y."/>
            <person name="Jiang N."/>
            <person name="Chen W."/>
            <person name="Shao X."/>
            <person name="Zhao Z.M."/>
            <person name="Lu W.L."/>
            <person name="Hu X."/>
            <person name="Xi Y.X."/>
            <person name="Zou S.Y."/>
            <person name="Wei Q.J."/>
            <person name="Lin Z.L."/>
            <person name="Gong L."/>
            <person name="Gai X.T."/>
            <person name="Zhang L.Q."/>
            <person name="Li J.Y."/>
            <person name="Jin Y."/>
            <person name="Xia Z.Y."/>
        </authorList>
    </citation>
    <scope>NUCLEOTIDE SEQUENCE [LARGE SCALE GENOMIC DNA]</scope>
    <source>
        <strain evidence="3">21YRMH01-3</strain>
    </source>
</reference>
<comment type="caution">
    <text evidence="2">The sequence shown here is derived from an EMBL/GenBank/DDBJ whole genome shotgun (WGS) entry which is preliminary data.</text>
</comment>
<gene>
    <name evidence="2" type="ORF">NKG59_24940</name>
</gene>
<dbReference type="AlphaFoldDB" id="A0AA41WVZ1"/>
<sequence>MTITKSLGACLWLACAIGCANESLAAPAQGSDERAINAVFPFITCIRVETEKQLANAVRPSQGSPVSEFEVKVWAAVADVCGKQLTDEAKGLMLLRAGGDTRKAIGFYDGVATAARSMVVSRVIEWQSDHN</sequence>
<dbReference type="Proteomes" id="UP001162793">
    <property type="component" value="Unassembled WGS sequence"/>
</dbReference>
<evidence type="ECO:0000313" key="2">
    <source>
        <dbReference type="EMBL" id="MCP1175626.1"/>
    </source>
</evidence>
<dbReference type="RefSeq" id="WP_253542711.1">
    <property type="nucleotide sequence ID" value="NZ_JAMYWC010000011.1"/>
</dbReference>
<organism evidence="2 3">
    <name type="scientific">Ralstonia chuxiongensis</name>
    <dbReference type="NCBI Taxonomy" id="2957504"/>
    <lineage>
        <taxon>Bacteria</taxon>
        <taxon>Pseudomonadati</taxon>
        <taxon>Pseudomonadota</taxon>
        <taxon>Betaproteobacteria</taxon>
        <taxon>Burkholderiales</taxon>
        <taxon>Burkholderiaceae</taxon>
        <taxon>Ralstonia</taxon>
    </lineage>
</organism>
<dbReference type="EMBL" id="JAMYWC010000011">
    <property type="protein sequence ID" value="MCP1175626.1"/>
    <property type="molecule type" value="Genomic_DNA"/>
</dbReference>
<feature type="signal peptide" evidence="1">
    <location>
        <begin position="1"/>
        <end position="25"/>
    </location>
</feature>
<name>A0AA41WVZ1_9RALS</name>
<evidence type="ECO:0000313" key="3">
    <source>
        <dbReference type="Proteomes" id="UP001162793"/>
    </source>
</evidence>
<proteinExistence type="predicted"/>
<protein>
    <submittedName>
        <fullName evidence="2">Uncharacterized protein</fullName>
    </submittedName>
</protein>
<keyword evidence="1" id="KW-0732">Signal</keyword>
<keyword evidence="3" id="KW-1185">Reference proteome</keyword>
<evidence type="ECO:0000256" key="1">
    <source>
        <dbReference type="SAM" id="SignalP"/>
    </source>
</evidence>
<accession>A0AA41WVZ1</accession>